<keyword evidence="1" id="KW-1133">Transmembrane helix</keyword>
<accession>A0A930VM64</accession>
<protein>
    <submittedName>
        <fullName evidence="2">Uncharacterized protein</fullName>
    </submittedName>
</protein>
<dbReference type="RefSeq" id="WP_194697438.1">
    <property type="nucleotide sequence ID" value="NZ_JADKPO010000023.1"/>
</dbReference>
<keyword evidence="1" id="KW-0812">Transmembrane</keyword>
<name>A0A930VM64_9ACTN</name>
<keyword evidence="1" id="KW-0472">Membrane</keyword>
<evidence type="ECO:0000313" key="3">
    <source>
        <dbReference type="Proteomes" id="UP000660668"/>
    </source>
</evidence>
<dbReference type="EMBL" id="JADKPO010000023">
    <property type="protein sequence ID" value="MBF4769293.1"/>
    <property type="molecule type" value="Genomic_DNA"/>
</dbReference>
<dbReference type="AlphaFoldDB" id="A0A930VM64"/>
<evidence type="ECO:0000313" key="2">
    <source>
        <dbReference type="EMBL" id="MBF4769293.1"/>
    </source>
</evidence>
<feature type="transmembrane region" description="Helical" evidence="1">
    <location>
        <begin position="12"/>
        <end position="35"/>
    </location>
</feature>
<keyword evidence="3" id="KW-1185">Reference proteome</keyword>
<reference evidence="2" key="1">
    <citation type="submission" date="2020-11" db="EMBL/GenBank/DDBJ databases">
        <title>Nocardioides cynanchi sp. nov., isolated from soil of rhizosphere of Cynanchum wilfordii.</title>
        <authorList>
            <person name="Lee J.-S."/>
            <person name="Suh M.K."/>
            <person name="Kim J.-S."/>
        </authorList>
    </citation>
    <scope>NUCLEOTIDE SEQUENCE</scope>
    <source>
        <strain evidence="2">KCTC 19276</strain>
    </source>
</reference>
<evidence type="ECO:0000256" key="1">
    <source>
        <dbReference type="SAM" id="Phobius"/>
    </source>
</evidence>
<sequence length="57" mass="6119">MTIIDTATVSAFLVVLAVAVIATAITLGVALRAYYASRPARTPRMRAEVALQSRYAH</sequence>
<dbReference type="Proteomes" id="UP000660668">
    <property type="component" value="Unassembled WGS sequence"/>
</dbReference>
<comment type="caution">
    <text evidence="2">The sequence shown here is derived from an EMBL/GenBank/DDBJ whole genome shotgun (WGS) entry which is preliminary data.</text>
</comment>
<organism evidence="2 3">
    <name type="scientific">Nocardioides agariphilus</name>
    <dbReference type="NCBI Taxonomy" id="433664"/>
    <lineage>
        <taxon>Bacteria</taxon>
        <taxon>Bacillati</taxon>
        <taxon>Actinomycetota</taxon>
        <taxon>Actinomycetes</taxon>
        <taxon>Propionibacteriales</taxon>
        <taxon>Nocardioidaceae</taxon>
        <taxon>Nocardioides</taxon>
    </lineage>
</organism>
<proteinExistence type="predicted"/>
<gene>
    <name evidence="2" type="ORF">ISU10_16115</name>
</gene>